<evidence type="ECO:0000313" key="2">
    <source>
        <dbReference type="EnsemblMetazoa" id="ASIC000822-PA"/>
    </source>
</evidence>
<dbReference type="AlphaFoldDB" id="A0A084VAL2"/>
<protein>
    <submittedName>
        <fullName evidence="1 2">Uncharacterized protein</fullName>
    </submittedName>
</protein>
<accession>A0A084VAL2</accession>
<name>A0A084VAL2_ANOSI</name>
<reference evidence="1 3" key="1">
    <citation type="journal article" date="2014" name="BMC Genomics">
        <title>Genome sequence of Anopheles sinensis provides insight into genetics basis of mosquito competence for malaria parasites.</title>
        <authorList>
            <person name="Zhou D."/>
            <person name="Zhang D."/>
            <person name="Ding G."/>
            <person name="Shi L."/>
            <person name="Hou Q."/>
            <person name="Ye Y."/>
            <person name="Xu Y."/>
            <person name="Zhou H."/>
            <person name="Xiong C."/>
            <person name="Li S."/>
            <person name="Yu J."/>
            <person name="Hong S."/>
            <person name="Yu X."/>
            <person name="Zou P."/>
            <person name="Chen C."/>
            <person name="Chang X."/>
            <person name="Wang W."/>
            <person name="Lv Y."/>
            <person name="Sun Y."/>
            <person name="Ma L."/>
            <person name="Shen B."/>
            <person name="Zhu C."/>
        </authorList>
    </citation>
    <scope>NUCLEOTIDE SEQUENCE [LARGE SCALE GENOMIC DNA]</scope>
</reference>
<evidence type="ECO:0000313" key="3">
    <source>
        <dbReference type="Proteomes" id="UP000030765"/>
    </source>
</evidence>
<dbReference type="EMBL" id="ATLV01004128">
    <property type="status" value="NOT_ANNOTATED_CDS"/>
    <property type="molecule type" value="Genomic_DNA"/>
</dbReference>
<gene>
    <name evidence="1" type="ORF">ZHAS_00000822</name>
</gene>
<sequence>MTDHPGSSQYVETVVENRPSGGALARSHTRVWSGAFAKRLAPYRLRWTVVRSRLQPGERERTRGPSSELKLPRAAVCGCGSDKRSHRAIAGENPLDTIDITEGVSERGDCEKARERMVAANLDDDDDEDDDGARPDRILAINRTNEAKVLRVPLAFR</sequence>
<dbReference type="EnsemblMetazoa" id="ASIC000822-RA">
    <property type="protein sequence ID" value="ASIC000822-PA"/>
    <property type="gene ID" value="ASIC000822"/>
</dbReference>
<organism evidence="1">
    <name type="scientific">Anopheles sinensis</name>
    <name type="common">Mosquito</name>
    <dbReference type="NCBI Taxonomy" id="74873"/>
    <lineage>
        <taxon>Eukaryota</taxon>
        <taxon>Metazoa</taxon>
        <taxon>Ecdysozoa</taxon>
        <taxon>Arthropoda</taxon>
        <taxon>Hexapoda</taxon>
        <taxon>Insecta</taxon>
        <taxon>Pterygota</taxon>
        <taxon>Neoptera</taxon>
        <taxon>Endopterygota</taxon>
        <taxon>Diptera</taxon>
        <taxon>Nematocera</taxon>
        <taxon>Culicoidea</taxon>
        <taxon>Culicidae</taxon>
        <taxon>Anophelinae</taxon>
        <taxon>Anopheles</taxon>
    </lineage>
</organism>
<keyword evidence="3" id="KW-1185">Reference proteome</keyword>
<reference evidence="2" key="2">
    <citation type="submission" date="2020-05" db="UniProtKB">
        <authorList>
            <consortium name="EnsemblMetazoa"/>
        </authorList>
    </citation>
    <scope>IDENTIFICATION</scope>
</reference>
<dbReference type="VEuPathDB" id="VectorBase:ASIC000822"/>
<dbReference type="Proteomes" id="UP000030765">
    <property type="component" value="Unassembled WGS sequence"/>
</dbReference>
<proteinExistence type="predicted"/>
<dbReference type="EMBL" id="KE524190">
    <property type="protein sequence ID" value="KFB35006.1"/>
    <property type="molecule type" value="Genomic_DNA"/>
</dbReference>
<evidence type="ECO:0000313" key="1">
    <source>
        <dbReference type="EMBL" id="KFB35006.1"/>
    </source>
</evidence>